<dbReference type="STRING" id="41047.A0A397HJ10"/>
<evidence type="ECO:0000256" key="5">
    <source>
        <dbReference type="ARBA" id="ARBA00022786"/>
    </source>
</evidence>
<dbReference type="InterPro" id="IPR016135">
    <property type="entry name" value="UBQ-conjugating_enzyme/RWD"/>
</dbReference>
<keyword evidence="7" id="KW-0539">Nucleus</keyword>
<evidence type="ECO:0000256" key="2">
    <source>
        <dbReference type="ARBA" id="ARBA00022679"/>
    </source>
</evidence>
<keyword evidence="3" id="KW-0479">Metal-binding</keyword>
<keyword evidence="2" id="KW-0808">Transferase</keyword>
<proteinExistence type="predicted"/>
<evidence type="ECO:0000259" key="9">
    <source>
        <dbReference type="PROSITE" id="PS50064"/>
    </source>
</evidence>
<feature type="compositionally biased region" description="Basic and acidic residues" evidence="8">
    <location>
        <begin position="1248"/>
        <end position="1260"/>
    </location>
</feature>
<dbReference type="GO" id="GO:0005634">
    <property type="term" value="C:nucleus"/>
    <property type="evidence" value="ECO:0007669"/>
    <property type="project" value="UniProtKB-SubCell"/>
</dbReference>
<dbReference type="EMBL" id="NKHU02000033">
    <property type="protein sequence ID" value="RHZ62979.1"/>
    <property type="molecule type" value="Genomic_DNA"/>
</dbReference>
<feature type="domain" description="PARP-type" evidence="9">
    <location>
        <begin position="1096"/>
        <end position="1194"/>
    </location>
</feature>
<dbReference type="InterPro" id="IPR000608">
    <property type="entry name" value="UBC"/>
</dbReference>
<dbReference type="PANTHER" id="PTHR46116">
    <property type="entry name" value="(E3-INDEPENDENT) E2 UBIQUITIN-CONJUGATING ENZYME"/>
    <property type="match status" value="1"/>
</dbReference>
<dbReference type="SMART" id="SM00212">
    <property type="entry name" value="UBCc"/>
    <property type="match status" value="1"/>
</dbReference>
<evidence type="ECO:0000256" key="4">
    <source>
        <dbReference type="ARBA" id="ARBA00022771"/>
    </source>
</evidence>
<evidence type="ECO:0000256" key="3">
    <source>
        <dbReference type="ARBA" id="ARBA00022723"/>
    </source>
</evidence>
<feature type="region of interest" description="Disordered" evidence="8">
    <location>
        <begin position="1187"/>
        <end position="1353"/>
    </location>
</feature>
<feature type="region of interest" description="Disordered" evidence="8">
    <location>
        <begin position="783"/>
        <end position="814"/>
    </location>
</feature>
<evidence type="ECO:0000256" key="7">
    <source>
        <dbReference type="ARBA" id="ARBA00023242"/>
    </source>
</evidence>
<keyword evidence="4" id="KW-0863">Zinc-finger</keyword>
<dbReference type="GO" id="GO:0061631">
    <property type="term" value="F:ubiquitin conjugating enzyme activity"/>
    <property type="evidence" value="ECO:0007669"/>
    <property type="project" value="TreeGrafter"/>
</dbReference>
<dbReference type="VEuPathDB" id="FungiDB:CDV56_109046"/>
<dbReference type="Proteomes" id="UP000215305">
    <property type="component" value="Unassembled WGS sequence"/>
</dbReference>
<dbReference type="CDD" id="cd23837">
    <property type="entry name" value="UBCc_UBE2O"/>
    <property type="match status" value="1"/>
</dbReference>
<feature type="compositionally biased region" description="Basic and acidic residues" evidence="8">
    <location>
        <begin position="1308"/>
        <end position="1321"/>
    </location>
</feature>
<dbReference type="InterPro" id="IPR001510">
    <property type="entry name" value="Znf_PARP"/>
</dbReference>
<keyword evidence="6" id="KW-0862">Zinc</keyword>
<name>A0A397HJ10_ASPTH</name>
<evidence type="ECO:0000259" key="10">
    <source>
        <dbReference type="PROSITE" id="PS50127"/>
    </source>
</evidence>
<feature type="compositionally biased region" description="Basic and acidic residues" evidence="8">
    <location>
        <begin position="1187"/>
        <end position="1206"/>
    </location>
</feature>
<comment type="caution">
    <text evidence="11">The sequence shown here is derived from an EMBL/GenBank/DDBJ whole genome shotgun (WGS) entry which is preliminary data.</text>
</comment>
<dbReference type="InterPro" id="IPR057733">
    <property type="entry name" value="UBE2O-like_SH3-B"/>
</dbReference>
<dbReference type="SUPFAM" id="SSF57716">
    <property type="entry name" value="Glucocorticoid receptor-like (DNA-binding domain)"/>
    <property type="match status" value="1"/>
</dbReference>
<feature type="compositionally biased region" description="Acidic residues" evidence="8">
    <location>
        <begin position="727"/>
        <end position="755"/>
    </location>
</feature>
<evidence type="ECO:0008006" key="13">
    <source>
        <dbReference type="Google" id="ProtNLM"/>
    </source>
</evidence>
<keyword evidence="12" id="KW-1185">Reference proteome</keyword>
<dbReference type="FunFam" id="3.10.110.10:FF:000094">
    <property type="entry name" value="Probable ubiquitin-conjugating enzyme E2 23"/>
    <property type="match status" value="1"/>
</dbReference>
<dbReference type="OrthoDB" id="47801at2759"/>
<evidence type="ECO:0000256" key="1">
    <source>
        <dbReference type="ARBA" id="ARBA00004123"/>
    </source>
</evidence>
<dbReference type="Pfam" id="PF00179">
    <property type="entry name" value="UQ_con"/>
    <property type="match status" value="1"/>
</dbReference>
<reference evidence="11" key="1">
    <citation type="submission" date="2018-08" db="EMBL/GenBank/DDBJ databases">
        <title>Draft genome sequence of azole-resistant Aspergillus thermomutatus (Neosartorya pseudofischeri) strain HMR AF 39, isolated from a human nasal aspirate.</title>
        <authorList>
            <person name="Parent-Michaud M."/>
            <person name="Dufresne P.J."/>
            <person name="Fournier E."/>
            <person name="Martineau C."/>
            <person name="Moreira S."/>
            <person name="Perkins V."/>
            <person name="De Repentigny L."/>
            <person name="Dufresne S.F."/>
        </authorList>
    </citation>
    <scope>NUCLEOTIDE SEQUENCE [LARGE SCALE GENOMIC DNA]</scope>
    <source>
        <strain evidence="11">HMR AF 39</strain>
    </source>
</reference>
<evidence type="ECO:0000313" key="12">
    <source>
        <dbReference type="Proteomes" id="UP000215305"/>
    </source>
</evidence>
<feature type="compositionally biased region" description="Basic and acidic residues" evidence="8">
    <location>
        <begin position="1329"/>
        <end position="1344"/>
    </location>
</feature>
<evidence type="ECO:0000256" key="6">
    <source>
        <dbReference type="ARBA" id="ARBA00022833"/>
    </source>
</evidence>
<dbReference type="GeneID" id="38131020"/>
<dbReference type="Gene3D" id="3.10.110.10">
    <property type="entry name" value="Ubiquitin Conjugating Enzyme"/>
    <property type="match status" value="1"/>
</dbReference>
<dbReference type="PANTHER" id="PTHR46116:SF15">
    <property type="entry name" value="(E3-INDEPENDENT) E2 UBIQUITIN-CONJUGATING ENZYME"/>
    <property type="match status" value="1"/>
</dbReference>
<dbReference type="SUPFAM" id="SSF54495">
    <property type="entry name" value="UBC-like"/>
    <property type="match status" value="1"/>
</dbReference>
<dbReference type="GO" id="GO:0003677">
    <property type="term" value="F:DNA binding"/>
    <property type="evidence" value="ECO:0007669"/>
    <property type="project" value="InterPro"/>
</dbReference>
<feature type="domain" description="UBC core" evidence="10">
    <location>
        <begin position="840"/>
        <end position="1004"/>
    </location>
</feature>
<sequence>MSSRAASTEAPSPSNRRLDLNDLCRLKSKPSLLGIVSRTHHDVYHTHFTLYLRLLLADKGISPSQIDSHQPLDDVLIVSYSSVPEKDLFEFLETGAPPKGYVYVNFSEPSQGNSLLHEDDLELIDRALGTGEIVKRDLDDTLSGTVIGAAVTCTLEPIAYRKADPMTGEEGPLQFAEKAIKRGNSPGSIDEESTPPLLHNVPLSELQNYEEFTEGDYIVYEQKLGVVREVERDAVVLLQNQKAVSPLDPFALEIPITVGTDNVVSWPSNQDAMRSYPLPDGDYLWTVESEFVFPGQFTLTSSKNLSRGDWSPETGSKSQPEGHVLATPAMDIHVEWLCPNVYAAGPPYGGNNSEVIRATMLQGTAMKCDFGKLPTEGLNERTVRSDTWVEVDPGDRVRFLNPADATKYNYKPIPPDQSFGYDINLFRVVSTRTEVTVQWQDLSVTTEAATSLHKFNGGGDDEVWPGNIVVLSESLETIRSSCCRHESHRAPKVGVVQAVDSGERVASVRWYKDPDIELLHKGNMLKPGSRLGELGDTVTQVSVYELSLYPALGKALDDLVLLVPEKVHRSVFPPTPRDPPAVTGPSLYSFLFPMNFFEMSMYLESMKLALFKSEAFKDGITIDSSPLPSRYVVHHDEYNGRSPCDFLGRIVSVDIEGNITVRQVGRNTCRDICVPLERILMVIDEDYDVPPLPLPPLDMLGLPGLPPWTSNPFVLNRTYEYEGGERLDDDSNDEEWLTEDASGADDDFDDDDGFDDDSRHVISVEESAAPKVAEITITGEIVEDQEGKIDASKANDNSGASIAQPCPSPSTCPPGFSVLESDPPSDHHFISKFSPGKPGLRISRIRKEYEILETSLPPGIYVRSWESRIDLLRVLIIGPQGTPYEYAPFVIDFQFPEDYPNKPPASFFHSWTNGLGRVNPNLYEDGRICLSILGTWPTKNPEESWSPIKSTALQILVSIMGLVLVKNPFYNEAGYDVLAVDDDRRVESSQYTEKAFLMTRNFIKHALQHPVAGLEDVVTWNYLRFEREDDASSRPHFLRRAIDSAVRMIEHHNNTSATDKLDEEHAAAPFVSRLSLGAVVMLRKHVTDLENIESAITANAASTGRAGCQNKECKDEKVKIGKGELRLGTWVDTERFQSFFWRHWGCVTPKIITHLNEAVEEASGDSKDLDAIDGFEELPSGYQEKVRKALEQGHVDDEDWKGDPEMNRPGMTGFRKRAPKKKKADEEEAETASEKEEKTPKSKKRGRAQTDKDKAEEKATAPKTKKAKKGSRAKQESDSEDDQQQESDEEEVQPKPTVTRRGRVSKAAAEEKAPKASEKLAAKRQRKSVGKDGDAEAEPAEEKPKRGRRKKST</sequence>
<dbReference type="PROSITE" id="PS50064">
    <property type="entry name" value="ZF_PARP_2"/>
    <property type="match status" value="1"/>
</dbReference>
<comment type="subcellular location">
    <subcellularLocation>
        <location evidence="1">Nucleus</location>
    </subcellularLocation>
</comment>
<dbReference type="RefSeq" id="XP_026616999.1">
    <property type="nucleotide sequence ID" value="XM_026762665.1"/>
</dbReference>
<dbReference type="Pfam" id="PF00645">
    <property type="entry name" value="zf-PARP"/>
    <property type="match status" value="1"/>
</dbReference>
<accession>A0A397HJ10</accession>
<feature type="compositionally biased region" description="Acidic residues" evidence="8">
    <location>
        <begin position="1278"/>
        <end position="1291"/>
    </location>
</feature>
<keyword evidence="5" id="KW-0833">Ubl conjugation pathway</keyword>
<dbReference type="SMART" id="SM01336">
    <property type="entry name" value="zf-PARP"/>
    <property type="match status" value="1"/>
</dbReference>
<evidence type="ECO:0000313" key="11">
    <source>
        <dbReference type="EMBL" id="RHZ62979.1"/>
    </source>
</evidence>
<dbReference type="PROSITE" id="PS50127">
    <property type="entry name" value="UBC_2"/>
    <property type="match status" value="1"/>
</dbReference>
<dbReference type="Pfam" id="PF23043">
    <property type="entry name" value="SH3-B_UBE2O"/>
    <property type="match status" value="1"/>
</dbReference>
<feature type="compositionally biased region" description="Basic residues" evidence="8">
    <location>
        <begin position="1263"/>
        <end position="1272"/>
    </location>
</feature>
<gene>
    <name evidence="11" type="ORF">CDV56_109046</name>
</gene>
<dbReference type="Gene3D" id="3.30.1740.10">
    <property type="entry name" value="Zinc finger, PARP-type"/>
    <property type="match status" value="1"/>
</dbReference>
<protein>
    <recommendedName>
        <fullName evidence="13">UBC core domain-containing protein</fullName>
    </recommendedName>
</protein>
<dbReference type="GO" id="GO:0008270">
    <property type="term" value="F:zinc ion binding"/>
    <property type="evidence" value="ECO:0007669"/>
    <property type="project" value="UniProtKB-KW"/>
</dbReference>
<organism evidence="11 12">
    <name type="scientific">Aspergillus thermomutatus</name>
    <name type="common">Neosartorya pseudofischeri</name>
    <dbReference type="NCBI Taxonomy" id="41047"/>
    <lineage>
        <taxon>Eukaryota</taxon>
        <taxon>Fungi</taxon>
        <taxon>Dikarya</taxon>
        <taxon>Ascomycota</taxon>
        <taxon>Pezizomycotina</taxon>
        <taxon>Eurotiomycetes</taxon>
        <taxon>Eurotiomycetidae</taxon>
        <taxon>Eurotiales</taxon>
        <taxon>Aspergillaceae</taxon>
        <taxon>Aspergillus</taxon>
        <taxon>Aspergillus subgen. Fumigati</taxon>
    </lineage>
</organism>
<feature type="region of interest" description="Disordered" evidence="8">
    <location>
        <begin position="724"/>
        <end position="757"/>
    </location>
</feature>
<evidence type="ECO:0000256" key="8">
    <source>
        <dbReference type="SAM" id="MobiDB-lite"/>
    </source>
</evidence>
<dbReference type="InterPro" id="IPR036957">
    <property type="entry name" value="Znf_PARP_sf"/>
</dbReference>